<dbReference type="AlphaFoldDB" id="A0A0C2X4D3"/>
<keyword evidence="3" id="KW-1185">Reference proteome</keyword>
<proteinExistence type="predicted"/>
<feature type="region of interest" description="Disordered" evidence="1">
    <location>
        <begin position="1"/>
        <end position="28"/>
    </location>
</feature>
<dbReference type="EMBL" id="KN818252">
    <property type="protein sequence ID" value="KIL64131.1"/>
    <property type="molecule type" value="Genomic_DNA"/>
</dbReference>
<evidence type="ECO:0000313" key="2">
    <source>
        <dbReference type="EMBL" id="KIL64131.1"/>
    </source>
</evidence>
<name>A0A0C2X4D3_AMAMK</name>
<sequence>MHRLAGLQDDLSQDRVSPVDTSSAQELDDLTRRVPKVLGLLPDVMNRRQSTDPRHPAALEQMTKDLIGVLEKAKPSMLVSYSRSLCRHAPNTAQLQIRQSTLIGADEATKLELVKGTGYARFLKSIEIGVYA</sequence>
<protein>
    <submittedName>
        <fullName evidence="2">Uncharacterized protein</fullName>
    </submittedName>
</protein>
<dbReference type="STRING" id="946122.A0A0C2X4D3"/>
<organism evidence="2 3">
    <name type="scientific">Amanita muscaria (strain Koide BX008)</name>
    <dbReference type="NCBI Taxonomy" id="946122"/>
    <lineage>
        <taxon>Eukaryota</taxon>
        <taxon>Fungi</taxon>
        <taxon>Dikarya</taxon>
        <taxon>Basidiomycota</taxon>
        <taxon>Agaricomycotina</taxon>
        <taxon>Agaricomycetes</taxon>
        <taxon>Agaricomycetidae</taxon>
        <taxon>Agaricales</taxon>
        <taxon>Pluteineae</taxon>
        <taxon>Amanitaceae</taxon>
        <taxon>Amanita</taxon>
    </lineage>
</organism>
<accession>A0A0C2X4D3</accession>
<dbReference type="Proteomes" id="UP000054549">
    <property type="component" value="Unassembled WGS sequence"/>
</dbReference>
<reference evidence="2 3" key="1">
    <citation type="submission" date="2014-04" db="EMBL/GenBank/DDBJ databases">
        <title>Evolutionary Origins and Diversification of the Mycorrhizal Mutualists.</title>
        <authorList>
            <consortium name="DOE Joint Genome Institute"/>
            <consortium name="Mycorrhizal Genomics Consortium"/>
            <person name="Kohler A."/>
            <person name="Kuo A."/>
            <person name="Nagy L.G."/>
            <person name="Floudas D."/>
            <person name="Copeland A."/>
            <person name="Barry K.W."/>
            <person name="Cichocki N."/>
            <person name="Veneault-Fourrey C."/>
            <person name="LaButti K."/>
            <person name="Lindquist E.A."/>
            <person name="Lipzen A."/>
            <person name="Lundell T."/>
            <person name="Morin E."/>
            <person name="Murat C."/>
            <person name="Riley R."/>
            <person name="Ohm R."/>
            <person name="Sun H."/>
            <person name="Tunlid A."/>
            <person name="Henrissat B."/>
            <person name="Grigoriev I.V."/>
            <person name="Hibbett D.S."/>
            <person name="Martin F."/>
        </authorList>
    </citation>
    <scope>NUCLEOTIDE SEQUENCE [LARGE SCALE GENOMIC DNA]</scope>
    <source>
        <strain evidence="2 3">Koide BX008</strain>
    </source>
</reference>
<dbReference type="OrthoDB" id="3797628at2759"/>
<evidence type="ECO:0000256" key="1">
    <source>
        <dbReference type="SAM" id="MobiDB-lite"/>
    </source>
</evidence>
<dbReference type="InParanoid" id="A0A0C2X4D3"/>
<gene>
    <name evidence="2" type="ORF">M378DRAFT_178965</name>
</gene>
<evidence type="ECO:0000313" key="3">
    <source>
        <dbReference type="Proteomes" id="UP000054549"/>
    </source>
</evidence>
<dbReference type="HOGENOM" id="CLU_1916546_0_0_1"/>